<dbReference type="GO" id="GO:0006004">
    <property type="term" value="P:fucose metabolic process"/>
    <property type="evidence" value="ECO:0007669"/>
    <property type="project" value="UniProtKB-KW"/>
</dbReference>
<dbReference type="EMBL" id="JAUIQD010000008">
    <property type="protein sequence ID" value="KAK3341562.1"/>
    <property type="molecule type" value="Genomic_DNA"/>
</dbReference>
<evidence type="ECO:0000313" key="4">
    <source>
        <dbReference type="EMBL" id="KAK3341562.1"/>
    </source>
</evidence>
<dbReference type="Proteomes" id="UP001275084">
    <property type="component" value="Unassembled WGS sequence"/>
</dbReference>
<dbReference type="AlphaFoldDB" id="A0AAJ0M8D7"/>
<evidence type="ECO:0008006" key="6">
    <source>
        <dbReference type="Google" id="ProtNLM"/>
    </source>
</evidence>
<reference evidence="4" key="2">
    <citation type="submission" date="2023-06" db="EMBL/GenBank/DDBJ databases">
        <authorList>
            <consortium name="Lawrence Berkeley National Laboratory"/>
            <person name="Haridas S."/>
            <person name="Hensen N."/>
            <person name="Bonometti L."/>
            <person name="Westerberg I."/>
            <person name="Brannstrom I.O."/>
            <person name="Guillou S."/>
            <person name="Cros-Aarteil S."/>
            <person name="Calhoun S."/>
            <person name="Kuo A."/>
            <person name="Mondo S."/>
            <person name="Pangilinan J."/>
            <person name="Riley R."/>
            <person name="Labutti K."/>
            <person name="Andreopoulos B."/>
            <person name="Lipzen A."/>
            <person name="Chen C."/>
            <person name="Yanf M."/>
            <person name="Daum C."/>
            <person name="Ng V."/>
            <person name="Clum A."/>
            <person name="Steindorff A."/>
            <person name="Ohm R."/>
            <person name="Martin F."/>
            <person name="Silar P."/>
            <person name="Natvig D."/>
            <person name="Lalanne C."/>
            <person name="Gautier V."/>
            <person name="Ament-Velasquez S.L."/>
            <person name="Kruys A."/>
            <person name="Hutchinson M.I."/>
            <person name="Powell A.J."/>
            <person name="Barry K."/>
            <person name="Miller A.N."/>
            <person name="Grigoriev I.V."/>
            <person name="Debuchy R."/>
            <person name="Gladieux P."/>
            <person name="Thoren M.H."/>
            <person name="Johannesson H."/>
        </authorList>
    </citation>
    <scope>NUCLEOTIDE SEQUENCE</scope>
    <source>
        <strain evidence="4">CBS 955.72</strain>
    </source>
</reference>
<name>A0AAJ0M8D7_9PEZI</name>
<comment type="caution">
    <text evidence="4">The sequence shown here is derived from an EMBL/GenBank/DDBJ whole genome shotgun (WGS) entry which is preliminary data.</text>
</comment>
<evidence type="ECO:0000256" key="2">
    <source>
        <dbReference type="ARBA" id="ARBA00023253"/>
    </source>
</evidence>
<evidence type="ECO:0000256" key="3">
    <source>
        <dbReference type="ARBA" id="ARBA00023277"/>
    </source>
</evidence>
<evidence type="ECO:0000256" key="1">
    <source>
        <dbReference type="ARBA" id="ARBA00022679"/>
    </source>
</evidence>
<keyword evidence="5" id="KW-1185">Reference proteome</keyword>
<reference evidence="4" key="1">
    <citation type="journal article" date="2023" name="Mol. Phylogenet. Evol.">
        <title>Genome-scale phylogeny and comparative genomics of the fungal order Sordariales.</title>
        <authorList>
            <person name="Hensen N."/>
            <person name="Bonometti L."/>
            <person name="Westerberg I."/>
            <person name="Brannstrom I.O."/>
            <person name="Guillou S."/>
            <person name="Cros-Aarteil S."/>
            <person name="Calhoun S."/>
            <person name="Haridas S."/>
            <person name="Kuo A."/>
            <person name="Mondo S."/>
            <person name="Pangilinan J."/>
            <person name="Riley R."/>
            <person name="LaButti K."/>
            <person name="Andreopoulos B."/>
            <person name="Lipzen A."/>
            <person name="Chen C."/>
            <person name="Yan M."/>
            <person name="Daum C."/>
            <person name="Ng V."/>
            <person name="Clum A."/>
            <person name="Steindorff A."/>
            <person name="Ohm R.A."/>
            <person name="Martin F."/>
            <person name="Silar P."/>
            <person name="Natvig D.O."/>
            <person name="Lalanne C."/>
            <person name="Gautier V."/>
            <person name="Ament-Velasquez S.L."/>
            <person name="Kruys A."/>
            <person name="Hutchinson M.I."/>
            <person name="Powell A.J."/>
            <person name="Barry K."/>
            <person name="Miller A.N."/>
            <person name="Grigoriev I.V."/>
            <person name="Debuchy R."/>
            <person name="Gladieux P."/>
            <person name="Hiltunen Thoren M."/>
            <person name="Johannesson H."/>
        </authorList>
    </citation>
    <scope>NUCLEOTIDE SEQUENCE</scope>
    <source>
        <strain evidence="4">CBS 955.72</strain>
    </source>
</reference>
<dbReference type="Gene3D" id="3.40.50.11350">
    <property type="match status" value="1"/>
</dbReference>
<sequence length="447" mass="50627">MFGSPRVFQIVKIAAPFLLVVWFLGYVISYKSAYNGVVRQFKDERDLFISDFLEHEVDGSLDGRSIAELCAGKRWSPGLMLSCEPPPGGIGQVKNAHLNCIRFAIEMGAELVTPRIIKRSEKDIKVVKPHNGNGPYKGEPFDYFFDFAHFNQTLSKFCPQMKIHRSMDDLYQVPSVLNGYATNLEKLNTQIINGSVISNMTVWSDHLKSFVDEVSPPAKRTHPVRFHLDVTNWAFPASAHSPAFVQHFGRILRIREDARRVSASALYNMQKRFQLQLDPRHGLKSDTFAGLHLRTERDAEHVFPSFEDQAAYLLDYVTSSKARVVFMATGADESNVTAFAERATDFNVTVLLKKDLLQEDDLNVLKEFTWDQRALVDYEIMLRAGLMAGPSQSSFAWNLALRRNYVAGALEGALQVNTSAHIQWQDRHSTIFGDSEIGTVFRETVWP</sequence>
<dbReference type="CDD" id="cd11296">
    <property type="entry name" value="O-FucT_like"/>
    <property type="match status" value="1"/>
</dbReference>
<accession>A0AAJ0M8D7</accession>
<organism evidence="4 5">
    <name type="scientific">Lasiosphaeria hispida</name>
    <dbReference type="NCBI Taxonomy" id="260671"/>
    <lineage>
        <taxon>Eukaryota</taxon>
        <taxon>Fungi</taxon>
        <taxon>Dikarya</taxon>
        <taxon>Ascomycota</taxon>
        <taxon>Pezizomycotina</taxon>
        <taxon>Sordariomycetes</taxon>
        <taxon>Sordariomycetidae</taxon>
        <taxon>Sordariales</taxon>
        <taxon>Lasiosphaeriaceae</taxon>
        <taxon>Lasiosphaeria</taxon>
    </lineage>
</organism>
<gene>
    <name evidence="4" type="ORF">B0T25DRAFT_464754</name>
</gene>
<protein>
    <recommendedName>
        <fullName evidence="6">Alternative oxidase</fullName>
    </recommendedName>
</protein>
<dbReference type="Pfam" id="PF10250">
    <property type="entry name" value="O-FucT"/>
    <property type="match status" value="1"/>
</dbReference>
<dbReference type="GO" id="GO:0016740">
    <property type="term" value="F:transferase activity"/>
    <property type="evidence" value="ECO:0007669"/>
    <property type="project" value="UniProtKB-KW"/>
</dbReference>
<dbReference type="InterPro" id="IPR019378">
    <property type="entry name" value="GDP-Fuc_O-FucTrfase"/>
</dbReference>
<keyword evidence="3" id="KW-0119">Carbohydrate metabolism</keyword>
<keyword evidence="1" id="KW-0808">Transferase</keyword>
<keyword evidence="2" id="KW-0294">Fucose metabolism</keyword>
<evidence type="ECO:0000313" key="5">
    <source>
        <dbReference type="Proteomes" id="UP001275084"/>
    </source>
</evidence>
<proteinExistence type="predicted"/>